<dbReference type="SUPFAM" id="SSF46785">
    <property type="entry name" value="Winged helix' DNA-binding domain"/>
    <property type="match status" value="1"/>
</dbReference>
<dbReference type="InterPro" id="IPR036390">
    <property type="entry name" value="WH_DNA-bd_sf"/>
</dbReference>
<dbReference type="Pfam" id="PF03551">
    <property type="entry name" value="PadR"/>
    <property type="match status" value="1"/>
</dbReference>
<dbReference type="PANTHER" id="PTHR33169:SF14">
    <property type="entry name" value="TRANSCRIPTIONAL REGULATOR RV3488"/>
    <property type="match status" value="1"/>
</dbReference>
<comment type="caution">
    <text evidence="2">The sequence shown here is derived from an EMBL/GenBank/DDBJ whole genome shotgun (WGS) entry which is preliminary data.</text>
</comment>
<dbReference type="InterPro" id="IPR005149">
    <property type="entry name" value="Tscrpt_reg_PadR_N"/>
</dbReference>
<accession>A0ABW5JF15</accession>
<dbReference type="Proteomes" id="UP001597510">
    <property type="component" value="Unassembled WGS sequence"/>
</dbReference>
<name>A0ABW5JF15_9BACT</name>
<reference evidence="3" key="1">
    <citation type="journal article" date="2019" name="Int. J. Syst. Evol. Microbiol.">
        <title>The Global Catalogue of Microorganisms (GCM) 10K type strain sequencing project: providing services to taxonomists for standard genome sequencing and annotation.</title>
        <authorList>
            <consortium name="The Broad Institute Genomics Platform"/>
            <consortium name="The Broad Institute Genome Sequencing Center for Infectious Disease"/>
            <person name="Wu L."/>
            <person name="Ma J."/>
        </authorList>
    </citation>
    <scope>NUCLEOTIDE SEQUENCE [LARGE SCALE GENOMIC DNA]</scope>
    <source>
        <strain evidence="3">KCTC 52344</strain>
    </source>
</reference>
<dbReference type="InterPro" id="IPR036388">
    <property type="entry name" value="WH-like_DNA-bd_sf"/>
</dbReference>
<keyword evidence="3" id="KW-1185">Reference proteome</keyword>
<feature type="domain" description="Transcription regulator PadR N-terminal" evidence="1">
    <location>
        <begin position="22"/>
        <end position="94"/>
    </location>
</feature>
<protein>
    <submittedName>
        <fullName evidence="2">PadR family transcriptional regulator</fullName>
    </submittedName>
</protein>
<gene>
    <name evidence="2" type="ORF">ACFSR2_19915</name>
</gene>
<evidence type="ECO:0000313" key="2">
    <source>
        <dbReference type="EMBL" id="MFD2523175.1"/>
    </source>
</evidence>
<evidence type="ECO:0000313" key="3">
    <source>
        <dbReference type="Proteomes" id="UP001597510"/>
    </source>
</evidence>
<evidence type="ECO:0000259" key="1">
    <source>
        <dbReference type="Pfam" id="PF03551"/>
    </source>
</evidence>
<dbReference type="EMBL" id="JBHULC010000027">
    <property type="protein sequence ID" value="MFD2523175.1"/>
    <property type="molecule type" value="Genomic_DNA"/>
</dbReference>
<dbReference type="RefSeq" id="WP_340239269.1">
    <property type="nucleotide sequence ID" value="NZ_JBBEWC010000012.1"/>
</dbReference>
<sequence length="109" mass="12715">MKNEFIKNWDTQLKKGLLPFFVLKALEAKECYGYELIQTLKDTFGIDITESTIYPLLVRLMKENLLVHKWVEQTSGIPRKYYFISAEGKANLAEMKQTIEEVIIKIKGQ</sequence>
<organism evidence="2 3">
    <name type="scientific">Emticicia soli</name>
    <dbReference type="NCBI Taxonomy" id="2027878"/>
    <lineage>
        <taxon>Bacteria</taxon>
        <taxon>Pseudomonadati</taxon>
        <taxon>Bacteroidota</taxon>
        <taxon>Cytophagia</taxon>
        <taxon>Cytophagales</taxon>
        <taxon>Leadbetterellaceae</taxon>
        <taxon>Emticicia</taxon>
    </lineage>
</organism>
<dbReference type="Gene3D" id="1.10.10.10">
    <property type="entry name" value="Winged helix-like DNA-binding domain superfamily/Winged helix DNA-binding domain"/>
    <property type="match status" value="1"/>
</dbReference>
<dbReference type="InterPro" id="IPR052509">
    <property type="entry name" value="Metal_resp_DNA-bind_regulator"/>
</dbReference>
<proteinExistence type="predicted"/>
<dbReference type="PANTHER" id="PTHR33169">
    <property type="entry name" value="PADR-FAMILY TRANSCRIPTIONAL REGULATOR"/>
    <property type="match status" value="1"/>
</dbReference>